<reference evidence="1" key="1">
    <citation type="journal article" date="2015" name="Nature">
        <title>Complex archaea that bridge the gap between prokaryotes and eukaryotes.</title>
        <authorList>
            <person name="Spang A."/>
            <person name="Saw J.H."/>
            <person name="Jorgensen S.L."/>
            <person name="Zaremba-Niedzwiedzka K."/>
            <person name="Martijn J."/>
            <person name="Lind A.E."/>
            <person name="van Eijk R."/>
            <person name="Schleper C."/>
            <person name="Guy L."/>
            <person name="Ettema T.J."/>
        </authorList>
    </citation>
    <scope>NUCLEOTIDE SEQUENCE</scope>
</reference>
<proteinExistence type="predicted"/>
<organism evidence="1">
    <name type="scientific">marine sediment metagenome</name>
    <dbReference type="NCBI Taxonomy" id="412755"/>
    <lineage>
        <taxon>unclassified sequences</taxon>
        <taxon>metagenomes</taxon>
        <taxon>ecological metagenomes</taxon>
    </lineage>
</organism>
<dbReference type="EMBL" id="LAZR01024211">
    <property type="protein sequence ID" value="KKL75925.1"/>
    <property type="molecule type" value="Genomic_DNA"/>
</dbReference>
<gene>
    <name evidence="1" type="ORF">LCGC14_2050050</name>
</gene>
<protein>
    <submittedName>
        <fullName evidence="1">Uncharacterized protein</fullName>
    </submittedName>
</protein>
<sequence>MPTIIAYLLYKMCEQTVAGTALFTIQSMVLSTRLGRQTIARYMGDLAIHGVLKITPGYKQGGRAINYSLSKSTVRVIEDTRLFQHYKPVGSCQHRQKRKDRYAK</sequence>
<dbReference type="AlphaFoldDB" id="A0A0F9H2S2"/>
<name>A0A0F9H2S2_9ZZZZ</name>
<evidence type="ECO:0000313" key="1">
    <source>
        <dbReference type="EMBL" id="KKL75925.1"/>
    </source>
</evidence>
<accession>A0A0F9H2S2</accession>
<comment type="caution">
    <text evidence="1">The sequence shown here is derived from an EMBL/GenBank/DDBJ whole genome shotgun (WGS) entry which is preliminary data.</text>
</comment>